<dbReference type="OrthoDB" id="16535at2759"/>
<dbReference type="EMBL" id="VSWC01000080">
    <property type="protein sequence ID" value="KAA1093201.1"/>
    <property type="molecule type" value="Genomic_DNA"/>
</dbReference>
<protein>
    <recommendedName>
        <fullName evidence="10">ATP synthase mitochondrial F1 complex assembly factor 1</fullName>
    </recommendedName>
</protein>
<comment type="similarity">
    <text evidence="2">Belongs to the ATP11 family.</text>
</comment>
<dbReference type="InterPro" id="IPR010591">
    <property type="entry name" value="ATP11"/>
</dbReference>
<dbReference type="Proteomes" id="UP000324748">
    <property type="component" value="Unassembled WGS sequence"/>
</dbReference>
<keyword evidence="8" id="KW-1185">Reference proteome</keyword>
<keyword evidence="4" id="KW-0496">Mitochondrion</keyword>
<evidence type="ECO:0008006" key="10">
    <source>
        <dbReference type="Google" id="ProtNLM"/>
    </source>
</evidence>
<organism evidence="6 8">
    <name type="scientific">Puccinia graminis f. sp. tritici</name>
    <dbReference type="NCBI Taxonomy" id="56615"/>
    <lineage>
        <taxon>Eukaryota</taxon>
        <taxon>Fungi</taxon>
        <taxon>Dikarya</taxon>
        <taxon>Basidiomycota</taxon>
        <taxon>Pucciniomycotina</taxon>
        <taxon>Pucciniomycetes</taxon>
        <taxon>Pucciniales</taxon>
        <taxon>Pucciniaceae</taxon>
        <taxon>Puccinia</taxon>
    </lineage>
</organism>
<comment type="subcellular location">
    <subcellularLocation>
        <location evidence="1">Mitochondrion</location>
    </subcellularLocation>
</comment>
<sequence length="356" mass="40743">MNHLSNSIFLGLVNCPSLARPSIRSRGRQIRYLGTSDTSDRTQKLIQQKYAEKINEKLKEKGLRDLEELKKINQDKIQAERIQQRKLYDELIKKARQKLNPDTDRTTETRTSPIAKSKKYSSPIKPLDSIIDLNKIATQSPSEIRKLWTAYHLSKSDPPKLGAVIPCATYQEMLQAARKYPSFVVPLAKSSAVDSFEQAKPADVPYEMQYLQWDFVKQPAPEPRLPDFLSKTPHWTQTTPSTIPATIVMYTPLGEYKLRQTFAQPTLILTHYTDLAESHGIVLMRGDITPHSNGSPKITAIEAQMLVLRLQQFYHATPSANQDQSVHLKRRLLLESFHEQPDRFQLSELLQLVNDL</sequence>
<evidence type="ECO:0000256" key="5">
    <source>
        <dbReference type="SAM" id="MobiDB-lite"/>
    </source>
</evidence>
<evidence type="ECO:0000313" key="6">
    <source>
        <dbReference type="EMBL" id="KAA1093201.1"/>
    </source>
</evidence>
<proteinExistence type="inferred from homology"/>
<evidence type="ECO:0000256" key="2">
    <source>
        <dbReference type="ARBA" id="ARBA00009116"/>
    </source>
</evidence>
<dbReference type="GO" id="GO:0033615">
    <property type="term" value="P:mitochondrial proton-transporting ATP synthase complex assembly"/>
    <property type="evidence" value="ECO:0007669"/>
    <property type="project" value="TreeGrafter"/>
</dbReference>
<keyword evidence="3" id="KW-0809">Transit peptide</keyword>
<evidence type="ECO:0000313" key="8">
    <source>
        <dbReference type="Proteomes" id="UP000324748"/>
    </source>
</evidence>
<gene>
    <name evidence="6" type="ORF">PGT21_028507</name>
    <name evidence="7" type="ORF">PGTUg99_007908</name>
</gene>
<dbReference type="Pfam" id="PF06644">
    <property type="entry name" value="ATP11"/>
    <property type="match status" value="1"/>
</dbReference>
<accession>A0A5B0NVI1</accession>
<dbReference type="AlphaFoldDB" id="A0A5B0NVI1"/>
<evidence type="ECO:0000256" key="1">
    <source>
        <dbReference type="ARBA" id="ARBA00004173"/>
    </source>
</evidence>
<evidence type="ECO:0000256" key="4">
    <source>
        <dbReference type="ARBA" id="ARBA00023128"/>
    </source>
</evidence>
<dbReference type="Proteomes" id="UP000325313">
    <property type="component" value="Unassembled WGS sequence"/>
</dbReference>
<dbReference type="GO" id="GO:0005739">
    <property type="term" value="C:mitochondrion"/>
    <property type="evidence" value="ECO:0007669"/>
    <property type="project" value="UniProtKB-SubCell"/>
</dbReference>
<feature type="region of interest" description="Disordered" evidence="5">
    <location>
        <begin position="100"/>
        <end position="120"/>
    </location>
</feature>
<evidence type="ECO:0000256" key="3">
    <source>
        <dbReference type="ARBA" id="ARBA00022946"/>
    </source>
</evidence>
<evidence type="ECO:0000313" key="9">
    <source>
        <dbReference type="Proteomes" id="UP000325313"/>
    </source>
</evidence>
<dbReference type="PANTHER" id="PTHR13126">
    <property type="entry name" value="CHAPERONE ATP11"/>
    <property type="match status" value="1"/>
</dbReference>
<dbReference type="PANTHER" id="PTHR13126:SF0">
    <property type="entry name" value="ATP SYNTHASE MITOCHONDRIAL F1 COMPLEX ASSEMBLY FACTOR 1"/>
    <property type="match status" value="1"/>
</dbReference>
<reference evidence="8 9" key="1">
    <citation type="submission" date="2019-05" db="EMBL/GenBank/DDBJ databases">
        <title>Emergence of the Ug99 lineage of the wheat stem rust pathogen through somatic hybridization.</title>
        <authorList>
            <person name="Li F."/>
            <person name="Upadhyaya N.M."/>
            <person name="Sperschneider J."/>
            <person name="Matny O."/>
            <person name="Nguyen-Phuc H."/>
            <person name="Mago R."/>
            <person name="Raley C."/>
            <person name="Miller M.E."/>
            <person name="Silverstein K.A.T."/>
            <person name="Henningsen E."/>
            <person name="Hirsch C.D."/>
            <person name="Visser B."/>
            <person name="Pretorius Z.A."/>
            <person name="Steffenson B.J."/>
            <person name="Schwessinger B."/>
            <person name="Dodds P.N."/>
            <person name="Figueroa M."/>
        </authorList>
    </citation>
    <scope>NUCLEOTIDE SEQUENCE [LARGE SCALE GENOMIC DNA]</scope>
    <source>
        <strain evidence="6">21-0</strain>
        <strain evidence="7 9">Ug99</strain>
    </source>
</reference>
<name>A0A5B0NVI1_PUCGR</name>
<dbReference type="EMBL" id="VDEP01000146">
    <property type="protein sequence ID" value="KAA1127957.1"/>
    <property type="molecule type" value="Genomic_DNA"/>
</dbReference>
<evidence type="ECO:0000313" key="7">
    <source>
        <dbReference type="EMBL" id="KAA1127957.1"/>
    </source>
</evidence>
<comment type="caution">
    <text evidence="6">The sequence shown here is derived from an EMBL/GenBank/DDBJ whole genome shotgun (WGS) entry which is preliminary data.</text>
</comment>